<gene>
    <name evidence="2" type="ORF">K469DRAFT_753200</name>
</gene>
<organism evidence="2 3">
    <name type="scientific">Zopfia rhizophila CBS 207.26</name>
    <dbReference type="NCBI Taxonomy" id="1314779"/>
    <lineage>
        <taxon>Eukaryota</taxon>
        <taxon>Fungi</taxon>
        <taxon>Dikarya</taxon>
        <taxon>Ascomycota</taxon>
        <taxon>Pezizomycotina</taxon>
        <taxon>Dothideomycetes</taxon>
        <taxon>Dothideomycetes incertae sedis</taxon>
        <taxon>Zopfiaceae</taxon>
        <taxon>Zopfia</taxon>
    </lineage>
</organism>
<protein>
    <submittedName>
        <fullName evidence="2">Uncharacterized protein</fullName>
    </submittedName>
</protein>
<evidence type="ECO:0000313" key="2">
    <source>
        <dbReference type="EMBL" id="KAF2180491.1"/>
    </source>
</evidence>
<dbReference type="Proteomes" id="UP000800200">
    <property type="component" value="Unassembled WGS sequence"/>
</dbReference>
<reference evidence="2" key="1">
    <citation type="journal article" date="2020" name="Stud. Mycol.">
        <title>101 Dothideomycetes genomes: a test case for predicting lifestyles and emergence of pathogens.</title>
        <authorList>
            <person name="Haridas S."/>
            <person name="Albert R."/>
            <person name="Binder M."/>
            <person name="Bloem J."/>
            <person name="Labutti K."/>
            <person name="Salamov A."/>
            <person name="Andreopoulos B."/>
            <person name="Baker S."/>
            <person name="Barry K."/>
            <person name="Bills G."/>
            <person name="Bluhm B."/>
            <person name="Cannon C."/>
            <person name="Castanera R."/>
            <person name="Culley D."/>
            <person name="Daum C."/>
            <person name="Ezra D."/>
            <person name="Gonzalez J."/>
            <person name="Henrissat B."/>
            <person name="Kuo A."/>
            <person name="Liang C."/>
            <person name="Lipzen A."/>
            <person name="Lutzoni F."/>
            <person name="Magnuson J."/>
            <person name="Mondo S."/>
            <person name="Nolan M."/>
            <person name="Ohm R."/>
            <person name="Pangilinan J."/>
            <person name="Park H.-J."/>
            <person name="Ramirez L."/>
            <person name="Alfaro M."/>
            <person name="Sun H."/>
            <person name="Tritt A."/>
            <person name="Yoshinaga Y."/>
            <person name="Zwiers L.-H."/>
            <person name="Turgeon B."/>
            <person name="Goodwin S."/>
            <person name="Spatafora J."/>
            <person name="Crous P."/>
            <person name="Grigoriev I."/>
        </authorList>
    </citation>
    <scope>NUCLEOTIDE SEQUENCE</scope>
    <source>
        <strain evidence="2">CBS 207.26</strain>
    </source>
</reference>
<name>A0A6A6DLZ4_9PEZI</name>
<evidence type="ECO:0000313" key="3">
    <source>
        <dbReference type="Proteomes" id="UP000800200"/>
    </source>
</evidence>
<keyword evidence="3" id="KW-1185">Reference proteome</keyword>
<feature type="transmembrane region" description="Helical" evidence="1">
    <location>
        <begin position="97"/>
        <end position="119"/>
    </location>
</feature>
<evidence type="ECO:0000256" key="1">
    <source>
        <dbReference type="SAM" id="Phobius"/>
    </source>
</evidence>
<proteinExistence type="predicted"/>
<keyword evidence="1" id="KW-0812">Transmembrane</keyword>
<dbReference type="EMBL" id="ML994657">
    <property type="protein sequence ID" value="KAF2180491.1"/>
    <property type="molecule type" value="Genomic_DNA"/>
</dbReference>
<feature type="transmembrane region" description="Helical" evidence="1">
    <location>
        <begin position="24"/>
        <end position="43"/>
    </location>
</feature>
<sequence>MAVPLETPDPSRMAKMKKLNQWRLRLRIVAVVSISMAFILNVTQSPLCSARDDASNNRCDFPLRILAPEKSKAMSATDQDIFWNAYYKIALHVPLHIVLDCFTSVAILVIGTAEILLGIGEGFEMEMASGVLQVLIPGFLHMLSGLMFVSGGNQGSSAVRLKSVWVRLREGAMSVDNKLGLETQRGLRKA</sequence>
<accession>A0A6A6DLZ4</accession>
<feature type="transmembrane region" description="Helical" evidence="1">
    <location>
        <begin position="131"/>
        <end position="151"/>
    </location>
</feature>
<keyword evidence="1" id="KW-0472">Membrane</keyword>
<keyword evidence="1" id="KW-1133">Transmembrane helix</keyword>
<dbReference type="AlphaFoldDB" id="A0A6A6DLZ4"/>